<keyword evidence="3" id="KW-1185">Reference proteome</keyword>
<name>A0AAD1WG85_PELCU</name>
<organism evidence="2 3">
    <name type="scientific">Pelobates cultripes</name>
    <name type="common">Western spadefoot toad</name>
    <dbReference type="NCBI Taxonomy" id="61616"/>
    <lineage>
        <taxon>Eukaryota</taxon>
        <taxon>Metazoa</taxon>
        <taxon>Chordata</taxon>
        <taxon>Craniata</taxon>
        <taxon>Vertebrata</taxon>
        <taxon>Euteleostomi</taxon>
        <taxon>Amphibia</taxon>
        <taxon>Batrachia</taxon>
        <taxon>Anura</taxon>
        <taxon>Pelobatoidea</taxon>
        <taxon>Pelobatidae</taxon>
        <taxon>Pelobates</taxon>
    </lineage>
</organism>
<feature type="region of interest" description="Disordered" evidence="1">
    <location>
        <begin position="49"/>
        <end position="78"/>
    </location>
</feature>
<feature type="compositionally biased region" description="Polar residues" evidence="1">
    <location>
        <begin position="69"/>
        <end position="78"/>
    </location>
</feature>
<dbReference type="Proteomes" id="UP001295444">
    <property type="component" value="Chromosome 07"/>
</dbReference>
<accession>A0AAD1WG85</accession>
<proteinExistence type="predicted"/>
<dbReference type="EMBL" id="OW240918">
    <property type="protein sequence ID" value="CAH2305117.1"/>
    <property type="molecule type" value="Genomic_DNA"/>
</dbReference>
<dbReference type="AlphaFoldDB" id="A0AAD1WG85"/>
<gene>
    <name evidence="2" type="ORF">PECUL_23A048454</name>
</gene>
<protein>
    <submittedName>
        <fullName evidence="2">Uncharacterized protein</fullName>
    </submittedName>
</protein>
<reference evidence="2" key="1">
    <citation type="submission" date="2022-03" db="EMBL/GenBank/DDBJ databases">
        <authorList>
            <person name="Alioto T."/>
            <person name="Alioto T."/>
            <person name="Gomez Garrido J."/>
        </authorList>
    </citation>
    <scope>NUCLEOTIDE SEQUENCE</scope>
</reference>
<evidence type="ECO:0000313" key="2">
    <source>
        <dbReference type="EMBL" id="CAH2305117.1"/>
    </source>
</evidence>
<evidence type="ECO:0000313" key="3">
    <source>
        <dbReference type="Proteomes" id="UP001295444"/>
    </source>
</evidence>
<feature type="compositionally biased region" description="Basic and acidic residues" evidence="1">
    <location>
        <begin position="49"/>
        <end position="61"/>
    </location>
</feature>
<evidence type="ECO:0000256" key="1">
    <source>
        <dbReference type="SAM" id="MobiDB-lite"/>
    </source>
</evidence>
<sequence>MFLETAVKHDRHISGDSNQTPSPCFWRQQSNTIAIFLETAIKHHRHISGDSKHHRHISGDSKHHRHVSGDSNQTPSPCFWRQQSNTIAMFLVNNKNQFI</sequence>